<dbReference type="CDD" id="cd00093">
    <property type="entry name" value="HTH_XRE"/>
    <property type="match status" value="1"/>
</dbReference>
<dbReference type="OrthoDB" id="7628974at2"/>
<dbReference type="InterPro" id="IPR027417">
    <property type="entry name" value="P-loop_NTPase"/>
</dbReference>
<evidence type="ECO:0000256" key="1">
    <source>
        <dbReference type="SAM" id="MobiDB-lite"/>
    </source>
</evidence>
<dbReference type="InterPro" id="IPR001387">
    <property type="entry name" value="Cro/C1-type_HTH"/>
</dbReference>
<dbReference type="Gene3D" id="1.25.40.10">
    <property type="entry name" value="Tetratricopeptide repeat domain"/>
    <property type="match status" value="1"/>
</dbReference>
<dbReference type="Gene3D" id="1.10.260.40">
    <property type="entry name" value="lambda repressor-like DNA-binding domains"/>
    <property type="match status" value="1"/>
</dbReference>
<dbReference type="Proteomes" id="UP000321034">
    <property type="component" value="Unassembled WGS sequence"/>
</dbReference>
<comment type="caution">
    <text evidence="3">The sequence shown here is derived from an EMBL/GenBank/DDBJ whole genome shotgun (WGS) entry which is preliminary data.</text>
</comment>
<gene>
    <name evidence="3" type="ORF">FVP77_01465</name>
</gene>
<dbReference type="SMART" id="SM00530">
    <property type="entry name" value="HTH_XRE"/>
    <property type="match status" value="1"/>
</dbReference>
<sequence>MRPSQRLRAVRCETSSERRHEPARLTASKGDAVTEPSPFGLLLRSLRVGQNLTLESLSARSGVSVRTIGDLERGASTSPQRRTVDALADGLGLDVAAQHAFLRAARARVRTADPSEAPGAVPPHRVFDFSGRDREISEALDILEGELEPGQQRPALVISGAPGIGKTTGAVEILARGRSAERPTVFVGLDGFNASPLTPLQIMTAMLRQLPGTEQKPPADLGTAADQWRAAVEIAPVRVLLDNAANESQVRPILSICSGDVIVVTSRRSLAGLEGVRRLRLGPLQRDESIALLRRLIPQADADLDALDEVAGLCDDVPLALRVVGSRVASRPAWNVDDLLRRLRKTEDRLRVLVAGDLAVEAAISLSYEELDPRTAALFRWISLIGGKTFDAHLAAAAVRSTEHGEVEFRLDDLTDLGLLEARGGDRYRLHDLMRLFGGNKLRETVGPDELERRRAHIRSWLLGSLERAGAWYEPGRDAQSAGRAGRGFVSADAAALWIRAEAEHWWLAYAEAAGLGEDETVVDVADALHWYSDVWLSWGNWHRFFSLAVTAATNLGDPKMEATHLGYLAWAEIVETGDRERAVLTARAARDAARRADDPAQEGWANYYVGWACWLLSRVVEAAAAAADAIDAFSRAGETVGVENARLLSTMIRNTRGEHLAAIDQMEATLARVQGAPDADSFLNLITQYAAYLDLVDAYLAVGRNLDAIRAGAVGIRVARLLNDDMRVALMMRRHIRALIEAGDSEAAMVEVDEALRLLGPGSSEAFIFARFRAEIAEVRAGTRLRPNPDPRHAVGHSGSASPS</sequence>
<feature type="domain" description="HTH cro/C1-type" evidence="2">
    <location>
        <begin position="43"/>
        <end position="98"/>
    </location>
</feature>
<evidence type="ECO:0000313" key="4">
    <source>
        <dbReference type="Proteomes" id="UP000321034"/>
    </source>
</evidence>
<organism evidence="3 4">
    <name type="scientific">Microbacterium hatanonis</name>
    <dbReference type="NCBI Taxonomy" id="404366"/>
    <lineage>
        <taxon>Bacteria</taxon>
        <taxon>Bacillati</taxon>
        <taxon>Actinomycetota</taxon>
        <taxon>Actinomycetes</taxon>
        <taxon>Micrococcales</taxon>
        <taxon>Microbacteriaceae</taxon>
        <taxon>Microbacterium</taxon>
    </lineage>
</organism>
<accession>A0A5C8HZW6</accession>
<dbReference type="PANTHER" id="PTHR47691">
    <property type="entry name" value="REGULATOR-RELATED"/>
    <property type="match status" value="1"/>
</dbReference>
<dbReference type="AlphaFoldDB" id="A0A5C8HZW6"/>
<feature type="region of interest" description="Disordered" evidence="1">
    <location>
        <begin position="784"/>
        <end position="805"/>
    </location>
</feature>
<dbReference type="Gene3D" id="3.40.50.300">
    <property type="entry name" value="P-loop containing nucleotide triphosphate hydrolases"/>
    <property type="match status" value="1"/>
</dbReference>
<keyword evidence="4" id="KW-1185">Reference proteome</keyword>
<dbReference type="Pfam" id="PF13560">
    <property type="entry name" value="HTH_31"/>
    <property type="match status" value="1"/>
</dbReference>
<proteinExistence type="predicted"/>
<dbReference type="InterPro" id="IPR010982">
    <property type="entry name" value="Lambda_DNA-bd_dom_sf"/>
</dbReference>
<evidence type="ECO:0000313" key="3">
    <source>
        <dbReference type="EMBL" id="TXK12187.1"/>
    </source>
</evidence>
<evidence type="ECO:0000259" key="2">
    <source>
        <dbReference type="PROSITE" id="PS50943"/>
    </source>
</evidence>
<dbReference type="SUPFAM" id="SSF52540">
    <property type="entry name" value="P-loop containing nucleoside triphosphate hydrolases"/>
    <property type="match status" value="1"/>
</dbReference>
<name>A0A5C8HZW6_9MICO</name>
<feature type="compositionally biased region" description="Basic and acidic residues" evidence="1">
    <location>
        <begin position="10"/>
        <end position="23"/>
    </location>
</feature>
<dbReference type="EMBL" id="VRSV01000001">
    <property type="protein sequence ID" value="TXK12187.1"/>
    <property type="molecule type" value="Genomic_DNA"/>
</dbReference>
<dbReference type="PROSITE" id="PS50943">
    <property type="entry name" value="HTH_CROC1"/>
    <property type="match status" value="1"/>
</dbReference>
<dbReference type="SUPFAM" id="SSF47413">
    <property type="entry name" value="lambda repressor-like DNA-binding domains"/>
    <property type="match status" value="1"/>
</dbReference>
<protein>
    <submittedName>
        <fullName evidence="3">Helix-turn-helix domain-containing protein</fullName>
    </submittedName>
</protein>
<dbReference type="InterPro" id="IPR011990">
    <property type="entry name" value="TPR-like_helical_dom_sf"/>
</dbReference>
<dbReference type="GO" id="GO:0003677">
    <property type="term" value="F:DNA binding"/>
    <property type="evidence" value="ECO:0007669"/>
    <property type="project" value="InterPro"/>
</dbReference>
<reference evidence="3 4" key="1">
    <citation type="submission" date="2019-08" db="EMBL/GenBank/DDBJ databases">
        <authorList>
            <person name="Dong K."/>
        </authorList>
    </citation>
    <scope>NUCLEOTIDE SEQUENCE [LARGE SCALE GENOMIC DNA]</scope>
    <source>
        <strain evidence="3 4">JCM14558</strain>
    </source>
</reference>
<dbReference type="PANTHER" id="PTHR47691:SF3">
    <property type="entry name" value="HTH-TYPE TRANSCRIPTIONAL REGULATOR RV0890C-RELATED"/>
    <property type="match status" value="1"/>
</dbReference>
<feature type="region of interest" description="Disordered" evidence="1">
    <location>
        <begin position="1"/>
        <end position="34"/>
    </location>
</feature>